<reference evidence="3" key="1">
    <citation type="journal article" date="2019" name="Int. J. Syst. Evol. Microbiol.">
        <title>The Global Catalogue of Microorganisms (GCM) 10K type strain sequencing project: providing services to taxonomists for standard genome sequencing and annotation.</title>
        <authorList>
            <consortium name="The Broad Institute Genomics Platform"/>
            <consortium name="The Broad Institute Genome Sequencing Center for Infectious Disease"/>
            <person name="Wu L."/>
            <person name="Ma J."/>
        </authorList>
    </citation>
    <scope>NUCLEOTIDE SEQUENCE [LARGE SCALE GENOMIC DNA]</scope>
    <source>
        <strain evidence="3">CGMCC 4.7330</strain>
    </source>
</reference>
<organism evidence="2 3">
    <name type="scientific">Nocardia jiangsuensis</name>
    <dbReference type="NCBI Taxonomy" id="1691563"/>
    <lineage>
        <taxon>Bacteria</taxon>
        <taxon>Bacillati</taxon>
        <taxon>Actinomycetota</taxon>
        <taxon>Actinomycetes</taxon>
        <taxon>Mycobacteriales</taxon>
        <taxon>Nocardiaceae</taxon>
        <taxon>Nocardia</taxon>
    </lineage>
</organism>
<accession>A0ABV8DZ95</accession>
<evidence type="ECO:0000313" key="3">
    <source>
        <dbReference type="Proteomes" id="UP001595696"/>
    </source>
</evidence>
<gene>
    <name evidence="2" type="ORF">ACFO0B_26090</name>
</gene>
<dbReference type="PANTHER" id="PTHR37981">
    <property type="entry name" value="LIPASE 2"/>
    <property type="match status" value="1"/>
</dbReference>
<comment type="caution">
    <text evidence="2">The sequence shown here is derived from an EMBL/GenBank/DDBJ whole genome shotgun (WGS) entry which is preliminary data.</text>
</comment>
<dbReference type="Proteomes" id="UP001595696">
    <property type="component" value="Unassembled WGS sequence"/>
</dbReference>
<keyword evidence="3" id="KW-1185">Reference proteome</keyword>
<proteinExistence type="predicted"/>
<feature type="domain" description="SGNH hydrolase-type esterase" evidence="1">
    <location>
        <begin position="25"/>
        <end position="257"/>
    </location>
</feature>
<dbReference type="EMBL" id="JBHSAX010000022">
    <property type="protein sequence ID" value="MFC3965475.1"/>
    <property type="molecule type" value="Genomic_DNA"/>
</dbReference>
<dbReference type="CDD" id="cd01823">
    <property type="entry name" value="SEST_like"/>
    <property type="match status" value="1"/>
</dbReference>
<protein>
    <submittedName>
        <fullName evidence="2">SGNH/GDSL hydrolase family protein</fullName>
        <ecNumber evidence="2">3.1.-.-</ecNumber>
    </submittedName>
</protein>
<evidence type="ECO:0000259" key="1">
    <source>
        <dbReference type="Pfam" id="PF13472"/>
    </source>
</evidence>
<sequence length="273" mass="28694">MTVAQLSDDRIADALAPWRGRRYVALGSSFASGPGIPPRAPGSVRAAGRSSRNYPHLIAGAAGLRLTDVTSSGATCAHILHERQHGSPPQRMAVTPDTELVTVTIGGNDIGLTAFLIARRMPSPVRLLPAARRSADEAATGRALGGIGKRLNRVFGTVRDQAPNARLLVVNYLSVLGPPRPDEPPTDRHYRYLAESLADRTAAAAERAGAHLIDVRTPSLAHAPGSPVPWTSDFFVPVPGRPAHGTPCHPTAAGMAAVADLVLVRLRTLTPVG</sequence>
<dbReference type="EC" id="3.1.-.-" evidence="2"/>
<evidence type="ECO:0000313" key="2">
    <source>
        <dbReference type="EMBL" id="MFC3965475.1"/>
    </source>
</evidence>
<dbReference type="InterPro" id="IPR037460">
    <property type="entry name" value="SEST-like"/>
</dbReference>
<dbReference type="Gene3D" id="3.40.50.1110">
    <property type="entry name" value="SGNH hydrolase"/>
    <property type="match status" value="1"/>
</dbReference>
<dbReference type="SUPFAM" id="SSF52266">
    <property type="entry name" value="SGNH hydrolase"/>
    <property type="match status" value="1"/>
</dbReference>
<name>A0ABV8DZ95_9NOCA</name>
<dbReference type="Pfam" id="PF13472">
    <property type="entry name" value="Lipase_GDSL_2"/>
    <property type="match status" value="1"/>
</dbReference>
<keyword evidence="2" id="KW-0378">Hydrolase</keyword>
<dbReference type="PANTHER" id="PTHR37981:SF1">
    <property type="entry name" value="SGNH HYDROLASE-TYPE ESTERASE DOMAIN-CONTAINING PROTEIN"/>
    <property type="match status" value="1"/>
</dbReference>
<dbReference type="InterPro" id="IPR013830">
    <property type="entry name" value="SGNH_hydro"/>
</dbReference>
<dbReference type="GO" id="GO:0016787">
    <property type="term" value="F:hydrolase activity"/>
    <property type="evidence" value="ECO:0007669"/>
    <property type="project" value="UniProtKB-KW"/>
</dbReference>
<dbReference type="InterPro" id="IPR036514">
    <property type="entry name" value="SGNH_hydro_sf"/>
</dbReference>